<dbReference type="SUPFAM" id="SSF52343">
    <property type="entry name" value="Ferredoxin reductase-like, C-terminal NADP-linked domain"/>
    <property type="match status" value="1"/>
</dbReference>
<accession>A0A075B097</accession>
<dbReference type="PANTHER" id="PTHR11972">
    <property type="entry name" value="NADPH OXIDASE"/>
    <property type="match status" value="1"/>
</dbReference>
<dbReference type="GO" id="GO:0042554">
    <property type="term" value="P:superoxide anion generation"/>
    <property type="evidence" value="ECO:0007669"/>
    <property type="project" value="TreeGrafter"/>
</dbReference>
<dbReference type="SUPFAM" id="SSF63380">
    <property type="entry name" value="Riboflavin synthase domain-like"/>
    <property type="match status" value="1"/>
</dbReference>
<dbReference type="Proteomes" id="UP000030755">
    <property type="component" value="Unassembled WGS sequence"/>
</dbReference>
<keyword evidence="7" id="KW-0249">Electron transport</keyword>
<dbReference type="CDD" id="cd06186">
    <property type="entry name" value="NOX_Duox_like_FAD_NADP"/>
    <property type="match status" value="1"/>
</dbReference>
<gene>
    <name evidence="13" type="ORF">O9G_005873</name>
</gene>
<dbReference type="HOGENOM" id="CLU_005646_3_0_1"/>
<evidence type="ECO:0000313" key="13">
    <source>
        <dbReference type="EMBL" id="EPZ36004.1"/>
    </source>
</evidence>
<evidence type="ECO:0000256" key="9">
    <source>
        <dbReference type="ARBA" id="ARBA00023002"/>
    </source>
</evidence>
<evidence type="ECO:0000256" key="11">
    <source>
        <dbReference type="SAM" id="Phobius"/>
    </source>
</evidence>
<reference evidence="13 14" key="1">
    <citation type="journal article" date="2013" name="Curr. Biol.">
        <title>Shared signatures of parasitism and phylogenomics unite Cryptomycota and microsporidia.</title>
        <authorList>
            <person name="James T.Y."/>
            <person name="Pelin A."/>
            <person name="Bonen L."/>
            <person name="Ahrendt S."/>
            <person name="Sain D."/>
            <person name="Corradi N."/>
            <person name="Stajich J.E."/>
        </authorList>
    </citation>
    <scope>NUCLEOTIDE SEQUENCE [LARGE SCALE GENOMIC DNA]</scope>
    <source>
        <strain evidence="13 14">CSF55</strain>
    </source>
</reference>
<keyword evidence="8 11" id="KW-1133">Transmembrane helix</keyword>
<dbReference type="GO" id="GO:0046872">
    <property type="term" value="F:metal ion binding"/>
    <property type="evidence" value="ECO:0007669"/>
    <property type="project" value="UniProtKB-KW"/>
</dbReference>
<keyword evidence="7" id="KW-0813">Transport</keyword>
<feature type="transmembrane region" description="Helical" evidence="11">
    <location>
        <begin position="49"/>
        <end position="65"/>
    </location>
</feature>
<dbReference type="PANTHER" id="PTHR11972:SF153">
    <property type="entry name" value="SUPEROXIDE-GENERATING NADPH OXIDASE HEAVY CHAIN SUBUNIT A"/>
    <property type="match status" value="1"/>
</dbReference>
<dbReference type="PROSITE" id="PS51384">
    <property type="entry name" value="FAD_FR"/>
    <property type="match status" value="1"/>
</dbReference>
<dbReference type="InterPro" id="IPR050369">
    <property type="entry name" value="RBOH/FRE"/>
</dbReference>
<evidence type="ECO:0000256" key="2">
    <source>
        <dbReference type="ARBA" id="ARBA00022630"/>
    </source>
</evidence>
<dbReference type="STRING" id="988480.A0A075B097"/>
<dbReference type="OrthoDB" id="167398at2759"/>
<keyword evidence="4" id="KW-0479">Metal-binding</keyword>
<dbReference type="GO" id="GO:0009653">
    <property type="term" value="P:anatomical structure morphogenesis"/>
    <property type="evidence" value="ECO:0007669"/>
    <property type="project" value="UniProtKB-ARBA"/>
</dbReference>
<evidence type="ECO:0000256" key="6">
    <source>
        <dbReference type="ARBA" id="ARBA00022857"/>
    </source>
</evidence>
<dbReference type="AlphaFoldDB" id="A0A075B097"/>
<keyword evidence="3 11" id="KW-0812">Transmembrane</keyword>
<evidence type="ECO:0000256" key="4">
    <source>
        <dbReference type="ARBA" id="ARBA00022723"/>
    </source>
</evidence>
<protein>
    <submittedName>
        <fullName evidence="13">FAD-binding 8 domain-containing protein</fullName>
    </submittedName>
</protein>
<evidence type="ECO:0000256" key="8">
    <source>
        <dbReference type="ARBA" id="ARBA00022989"/>
    </source>
</evidence>
<dbReference type="InterPro" id="IPR017927">
    <property type="entry name" value="FAD-bd_FR_type"/>
</dbReference>
<keyword evidence="9" id="KW-0560">Oxidoreductase</keyword>
<dbReference type="GO" id="GO:0016175">
    <property type="term" value="F:superoxide-generating NAD(P)H oxidase activity"/>
    <property type="evidence" value="ECO:0007669"/>
    <property type="project" value="TreeGrafter"/>
</dbReference>
<dbReference type="InterPro" id="IPR013121">
    <property type="entry name" value="Fe_red_NAD-bd_6"/>
</dbReference>
<dbReference type="Gene3D" id="2.40.30.10">
    <property type="entry name" value="Translation factors"/>
    <property type="match status" value="1"/>
</dbReference>
<evidence type="ECO:0000256" key="3">
    <source>
        <dbReference type="ARBA" id="ARBA00022692"/>
    </source>
</evidence>
<dbReference type="GO" id="GO:0043020">
    <property type="term" value="C:NADPH oxidase complex"/>
    <property type="evidence" value="ECO:0007669"/>
    <property type="project" value="TreeGrafter"/>
</dbReference>
<evidence type="ECO:0000256" key="10">
    <source>
        <dbReference type="ARBA" id="ARBA00023136"/>
    </source>
</evidence>
<dbReference type="FunFam" id="2.40.30.10:FF:000059">
    <property type="entry name" value="dual oxidase isoform X1"/>
    <property type="match status" value="1"/>
</dbReference>
<feature type="domain" description="FAD-binding FR-type" evidence="12">
    <location>
        <begin position="67"/>
        <end position="184"/>
    </location>
</feature>
<dbReference type="Pfam" id="PF08022">
    <property type="entry name" value="FAD_binding_8"/>
    <property type="match status" value="1"/>
</dbReference>
<dbReference type="InterPro" id="IPR013112">
    <property type="entry name" value="FAD-bd_8"/>
</dbReference>
<evidence type="ECO:0000256" key="5">
    <source>
        <dbReference type="ARBA" id="ARBA00022827"/>
    </source>
</evidence>
<dbReference type="InterPro" id="IPR039261">
    <property type="entry name" value="FNR_nucleotide-bd"/>
</dbReference>
<dbReference type="Gene3D" id="3.40.50.80">
    <property type="entry name" value="Nucleotide-binding domain of ferredoxin-NADP reductase (FNR) module"/>
    <property type="match status" value="1"/>
</dbReference>
<dbReference type="GO" id="GO:0042742">
    <property type="term" value="P:defense response to bacterium"/>
    <property type="evidence" value="ECO:0007669"/>
    <property type="project" value="UniProtKB-ARBA"/>
</dbReference>
<organism evidence="13 14">
    <name type="scientific">Rozella allomycis (strain CSF55)</name>
    <dbReference type="NCBI Taxonomy" id="988480"/>
    <lineage>
        <taxon>Eukaryota</taxon>
        <taxon>Fungi</taxon>
        <taxon>Fungi incertae sedis</taxon>
        <taxon>Cryptomycota</taxon>
        <taxon>Cryptomycota incertae sedis</taxon>
        <taxon>Rozella</taxon>
    </lineage>
</organism>
<comment type="subcellular location">
    <subcellularLocation>
        <location evidence="1">Membrane</location>
        <topology evidence="1">Multi-pass membrane protein</topology>
    </subcellularLocation>
</comment>
<feature type="non-terminal residue" evidence="13">
    <location>
        <position position="261"/>
    </location>
</feature>
<dbReference type="Pfam" id="PF08030">
    <property type="entry name" value="NAD_binding_6"/>
    <property type="match status" value="1"/>
</dbReference>
<name>A0A075B097_ROZAC</name>
<keyword evidence="5" id="KW-0274">FAD</keyword>
<keyword evidence="10 11" id="KW-0472">Membrane</keyword>
<evidence type="ECO:0000256" key="7">
    <source>
        <dbReference type="ARBA" id="ARBA00022982"/>
    </source>
</evidence>
<sequence length="261" mass="30826">MFTGAMFQIRRKKFEIFYYTHHLAIVWSILVFLHGIGCFVRTEERVCKGYFTWKYALAGFILFLIERGLREVRARRLTYISKIIEHPSKVIELQFQKPSFSYKPGQYVFICIPEISKYQWHPFTLSSCPEDDHHSVHIRVCGDWTSALANRLGCFKKKDQVKTYNGWYLPKIYVDGPYGTPTEDVFQYDSALIVGAGIGVTPFASVLKHIWYRKTRNIKDNTKLQTLHFVWICRDKNAFEWFHSLLEAMEKDCPSEFLHFH</sequence>
<keyword evidence="6" id="KW-0521">NADP</keyword>
<dbReference type="InterPro" id="IPR017938">
    <property type="entry name" value="Riboflavin_synthase-like_b-brl"/>
</dbReference>
<proteinExistence type="predicted"/>
<feature type="transmembrane region" description="Helical" evidence="11">
    <location>
        <begin position="16"/>
        <end position="37"/>
    </location>
</feature>
<keyword evidence="2" id="KW-0285">Flavoprotein</keyword>
<evidence type="ECO:0000256" key="1">
    <source>
        <dbReference type="ARBA" id="ARBA00004141"/>
    </source>
</evidence>
<evidence type="ECO:0000313" key="14">
    <source>
        <dbReference type="Proteomes" id="UP000030755"/>
    </source>
</evidence>
<keyword evidence="14" id="KW-1185">Reference proteome</keyword>
<dbReference type="EMBL" id="KE560692">
    <property type="protein sequence ID" value="EPZ36004.1"/>
    <property type="molecule type" value="Genomic_DNA"/>
</dbReference>
<evidence type="ECO:0000259" key="12">
    <source>
        <dbReference type="PROSITE" id="PS51384"/>
    </source>
</evidence>